<comment type="caution">
    <text evidence="2">The sequence shown here is derived from an EMBL/GenBank/DDBJ whole genome shotgun (WGS) entry which is preliminary data.</text>
</comment>
<dbReference type="AlphaFoldDB" id="A0A2J8J9B1"/>
<feature type="region of interest" description="Disordered" evidence="1">
    <location>
        <begin position="1"/>
        <end position="58"/>
    </location>
</feature>
<evidence type="ECO:0000313" key="2">
    <source>
        <dbReference type="EMBL" id="PNI19368.1"/>
    </source>
</evidence>
<dbReference type="EMBL" id="NBAG03000498">
    <property type="protein sequence ID" value="PNI19368.1"/>
    <property type="molecule type" value="Genomic_DNA"/>
</dbReference>
<sequence length="110" mass="12251">MEVWGQELGPSARAHRHPDQQAARLAGGQKALQPEMAESGADDPREDQCCHPGHARERRDRPAAVWVLHSLLSLPKNPGPSQRHRGLHEEYFWPILFTADEGLAGDYSPV</sequence>
<reference evidence="2 3" key="1">
    <citation type="submission" date="2017-12" db="EMBL/GenBank/DDBJ databases">
        <title>High-resolution comparative analysis of great ape genomes.</title>
        <authorList>
            <person name="Pollen A."/>
            <person name="Hastie A."/>
            <person name="Hormozdiari F."/>
            <person name="Dougherty M."/>
            <person name="Liu R."/>
            <person name="Chaisson M."/>
            <person name="Hoppe E."/>
            <person name="Hill C."/>
            <person name="Pang A."/>
            <person name="Hillier L."/>
            <person name="Baker C."/>
            <person name="Armstrong J."/>
            <person name="Shendure J."/>
            <person name="Paten B."/>
            <person name="Wilson R."/>
            <person name="Chao H."/>
            <person name="Schneider V."/>
            <person name="Ventura M."/>
            <person name="Kronenberg Z."/>
            <person name="Murali S."/>
            <person name="Gordon D."/>
            <person name="Cantsilieris S."/>
            <person name="Munson K."/>
            <person name="Nelson B."/>
            <person name="Raja A."/>
            <person name="Underwood J."/>
            <person name="Diekhans M."/>
            <person name="Fiddes I."/>
            <person name="Haussler D."/>
            <person name="Eichler E."/>
        </authorList>
    </citation>
    <scope>NUCLEOTIDE SEQUENCE [LARGE SCALE GENOMIC DNA]</scope>
    <source>
        <strain evidence="2">Yerkes chimp pedigree #C0471</strain>
    </source>
</reference>
<feature type="compositionally biased region" description="Basic and acidic residues" evidence="1">
    <location>
        <begin position="42"/>
        <end position="58"/>
    </location>
</feature>
<dbReference type="Proteomes" id="UP000236370">
    <property type="component" value="Unassembled WGS sequence"/>
</dbReference>
<accession>A0A2J8J9B1</accession>
<evidence type="ECO:0000313" key="3">
    <source>
        <dbReference type="Proteomes" id="UP000236370"/>
    </source>
</evidence>
<organism evidence="2 3">
    <name type="scientific">Pan troglodytes</name>
    <name type="common">Chimpanzee</name>
    <dbReference type="NCBI Taxonomy" id="9598"/>
    <lineage>
        <taxon>Eukaryota</taxon>
        <taxon>Metazoa</taxon>
        <taxon>Chordata</taxon>
        <taxon>Craniata</taxon>
        <taxon>Vertebrata</taxon>
        <taxon>Euteleostomi</taxon>
        <taxon>Mammalia</taxon>
        <taxon>Eutheria</taxon>
        <taxon>Euarchontoglires</taxon>
        <taxon>Primates</taxon>
        <taxon>Haplorrhini</taxon>
        <taxon>Catarrhini</taxon>
        <taxon>Hominidae</taxon>
        <taxon>Pan</taxon>
    </lineage>
</organism>
<protein>
    <submittedName>
        <fullName evidence="2">CDK5RAP3 isoform 20</fullName>
    </submittedName>
</protein>
<gene>
    <name evidence="2" type="ORF">CK820_G0049666</name>
</gene>
<proteinExistence type="predicted"/>
<evidence type="ECO:0000256" key="1">
    <source>
        <dbReference type="SAM" id="MobiDB-lite"/>
    </source>
</evidence>
<name>A0A2J8J9B1_PANTR</name>